<dbReference type="SMART" id="SM00062">
    <property type="entry name" value="PBPb"/>
    <property type="match status" value="1"/>
</dbReference>
<dbReference type="EMBL" id="AGDY01000004">
    <property type="protein sequence ID" value="EMB23385.1"/>
    <property type="molecule type" value="Genomic_DNA"/>
</dbReference>
<dbReference type="CDD" id="cd13530">
    <property type="entry name" value="PBP2_peptides_like"/>
    <property type="match status" value="1"/>
</dbReference>
<dbReference type="PANTHER" id="PTHR35936">
    <property type="entry name" value="MEMBRANE-BOUND LYTIC MUREIN TRANSGLYCOSYLASE F"/>
    <property type="match status" value="1"/>
</dbReference>
<accession>A0A0F6MQX6</accession>
<dbReference type="PROSITE" id="PS51257">
    <property type="entry name" value="PROKAR_LIPOPROTEIN"/>
    <property type="match status" value="1"/>
</dbReference>
<evidence type="ECO:0000259" key="5">
    <source>
        <dbReference type="SMART" id="SM00062"/>
    </source>
</evidence>
<dbReference type="PROSITE" id="PS01039">
    <property type="entry name" value="SBP_BACTERIAL_3"/>
    <property type="match status" value="1"/>
</dbReference>
<dbReference type="PATRIC" id="fig|999434.4.peg.544"/>
<dbReference type="RefSeq" id="WP_002690814.1">
    <property type="nucleotide sequence ID" value="NZ_CM001797.1"/>
</dbReference>
<dbReference type="HOGENOM" id="CLU_019602_18_4_12"/>
<evidence type="ECO:0000256" key="3">
    <source>
        <dbReference type="ARBA" id="ARBA00022729"/>
    </source>
</evidence>
<dbReference type="AlphaFoldDB" id="A0A0F6MQX6"/>
<reference evidence="6" key="1">
    <citation type="submission" date="2012-01" db="EMBL/GenBank/DDBJ databases">
        <title>The Genome Sequence of Treponema denticola OTK.</title>
        <authorList>
            <consortium name="The Broad Institute Genome Sequencing Platform"/>
            <person name="Earl A."/>
            <person name="Ward D."/>
            <person name="Feldgarden M."/>
            <person name="Gevers D."/>
            <person name="Blanton J.M."/>
            <person name="Fenno C.J."/>
            <person name="Baranova O.V."/>
            <person name="Mathney J."/>
            <person name="Dewhirst F.E."/>
            <person name="Izard J."/>
            <person name="Young S.K."/>
            <person name="Zeng Q."/>
            <person name="Gargeya S."/>
            <person name="Fitzgerald M."/>
            <person name="Haas B."/>
            <person name="Abouelleil A."/>
            <person name="Alvarado L."/>
            <person name="Arachchi H.M."/>
            <person name="Berlin A."/>
            <person name="Chapman S.B."/>
            <person name="Gearin G."/>
            <person name="Goldberg J."/>
            <person name="Griggs A."/>
            <person name="Gujja S."/>
            <person name="Hansen M."/>
            <person name="Heiman D."/>
            <person name="Howarth C."/>
            <person name="Larimer J."/>
            <person name="Lui A."/>
            <person name="MacDonald P.J.P."/>
            <person name="McCowen C."/>
            <person name="Montmayeur A."/>
            <person name="Murphy C."/>
            <person name="Neiman D."/>
            <person name="Pearson M."/>
            <person name="Priest M."/>
            <person name="Roberts A."/>
            <person name="Saif S."/>
            <person name="Shea T."/>
            <person name="Sisk P."/>
            <person name="Stolte C."/>
            <person name="Sykes S."/>
            <person name="Wortman J."/>
            <person name="Nusbaum C."/>
            <person name="Birren B."/>
        </authorList>
    </citation>
    <scope>NUCLEOTIDE SEQUENCE [LARGE SCALE GENOMIC DNA]</scope>
    <source>
        <strain evidence="6">OTK</strain>
    </source>
</reference>
<dbReference type="PANTHER" id="PTHR35936:SF34">
    <property type="entry name" value="ABC TRANSPORTER EXTRACELLULAR-BINDING PROTEIN YCKB-RELATED"/>
    <property type="match status" value="1"/>
</dbReference>
<evidence type="ECO:0000256" key="1">
    <source>
        <dbReference type="ARBA" id="ARBA00004196"/>
    </source>
</evidence>
<comment type="subcellular location">
    <subcellularLocation>
        <location evidence="1">Cell envelope</location>
    </subcellularLocation>
</comment>
<dbReference type="Gene3D" id="3.40.190.10">
    <property type="entry name" value="Periplasmic binding protein-like II"/>
    <property type="match status" value="2"/>
</dbReference>
<evidence type="ECO:0000256" key="2">
    <source>
        <dbReference type="ARBA" id="ARBA00010333"/>
    </source>
</evidence>
<evidence type="ECO:0000313" key="6">
    <source>
        <dbReference type="EMBL" id="EMB23385.1"/>
    </source>
</evidence>
<evidence type="ECO:0000256" key="4">
    <source>
        <dbReference type="RuleBase" id="RU003744"/>
    </source>
</evidence>
<name>A0A0F6MQX6_TREDN</name>
<keyword evidence="3" id="KW-0732">Signal</keyword>
<organism evidence="6">
    <name type="scientific">Treponema denticola OTK</name>
    <dbReference type="NCBI Taxonomy" id="999434"/>
    <lineage>
        <taxon>Bacteria</taxon>
        <taxon>Pseudomonadati</taxon>
        <taxon>Spirochaetota</taxon>
        <taxon>Spirochaetia</taxon>
        <taxon>Spirochaetales</taxon>
        <taxon>Treponemataceae</taxon>
        <taxon>Treponema</taxon>
    </lineage>
</organism>
<dbReference type="SUPFAM" id="SSF53850">
    <property type="entry name" value="Periplasmic binding protein-like II"/>
    <property type="match status" value="1"/>
</dbReference>
<protein>
    <recommendedName>
        <fullName evidence="5">Solute-binding protein family 3/N-terminal domain-containing protein</fullName>
    </recommendedName>
</protein>
<proteinExistence type="inferred from homology"/>
<dbReference type="GO" id="GO:0030313">
    <property type="term" value="C:cell envelope"/>
    <property type="evidence" value="ECO:0007669"/>
    <property type="project" value="UniProtKB-SubCell"/>
</dbReference>
<feature type="domain" description="Solute-binding protein family 3/N-terminal" evidence="5">
    <location>
        <begin position="47"/>
        <end position="271"/>
    </location>
</feature>
<sequence length="277" mass="30996">MRNKLNSKAVFFAVILLFSLIFSCKKNEINEISSNDVSLAEVLVRSKIIVGVNAYNPPICFYNNKNEIIGFDIDVFEEIADIMNIEAEFRTIVPTEVNELINTGAIDCIASGFSYSDERNEAYELSQAYLRNAVVILTLRSRNIRTMADLNGKKIGGQKGSLGAELIKNNPDIMSQIHSLNDSYENIPQILGDLKTLGIDACVGDISLMAEYLNKEPGVYSLVEQAIALDSYVYAFKKGNKALKAEIERVLYILEKKGVLEKISRKWFSKDLLIFGK</sequence>
<dbReference type="Proteomes" id="UP000011701">
    <property type="component" value="Chromosome"/>
</dbReference>
<dbReference type="Pfam" id="PF00497">
    <property type="entry name" value="SBP_bac_3"/>
    <property type="match status" value="1"/>
</dbReference>
<gene>
    <name evidence="6" type="ORF">HMPREF9723_00523</name>
</gene>
<comment type="caution">
    <text evidence="6">The sequence shown here is derived from an EMBL/GenBank/DDBJ whole genome shotgun (WGS) entry which is preliminary data.</text>
</comment>
<dbReference type="InterPro" id="IPR018313">
    <property type="entry name" value="SBP_3_CS"/>
</dbReference>
<comment type="similarity">
    <text evidence="2 4">Belongs to the bacterial solute-binding protein 3 family.</text>
</comment>
<dbReference type="InterPro" id="IPR001638">
    <property type="entry name" value="Solute-binding_3/MltF_N"/>
</dbReference>